<evidence type="ECO:0000256" key="4">
    <source>
        <dbReference type="PROSITE-ProRule" id="PRU00335"/>
    </source>
</evidence>
<proteinExistence type="predicted"/>
<evidence type="ECO:0000313" key="7">
    <source>
        <dbReference type="Proteomes" id="UP000252008"/>
    </source>
</evidence>
<keyword evidence="3" id="KW-0804">Transcription</keyword>
<dbReference type="InterPro" id="IPR009057">
    <property type="entry name" value="Homeodomain-like_sf"/>
</dbReference>
<feature type="domain" description="HTH tetR-type" evidence="5">
    <location>
        <begin position="16"/>
        <end position="76"/>
    </location>
</feature>
<dbReference type="GO" id="GO:0003700">
    <property type="term" value="F:DNA-binding transcription factor activity"/>
    <property type="evidence" value="ECO:0007669"/>
    <property type="project" value="TreeGrafter"/>
</dbReference>
<evidence type="ECO:0000259" key="5">
    <source>
        <dbReference type="PROSITE" id="PS50977"/>
    </source>
</evidence>
<name>A0A375YRY2_MYCPF</name>
<evidence type="ECO:0000256" key="3">
    <source>
        <dbReference type="ARBA" id="ARBA00023163"/>
    </source>
</evidence>
<feature type="DNA-binding region" description="H-T-H motif" evidence="4">
    <location>
        <begin position="39"/>
        <end position="58"/>
    </location>
</feature>
<evidence type="ECO:0000256" key="1">
    <source>
        <dbReference type="ARBA" id="ARBA00023015"/>
    </source>
</evidence>
<gene>
    <name evidence="6" type="ORF">MPP7335_05703</name>
</gene>
<dbReference type="GO" id="GO:0000976">
    <property type="term" value="F:transcription cis-regulatory region binding"/>
    <property type="evidence" value="ECO:0007669"/>
    <property type="project" value="TreeGrafter"/>
</dbReference>
<dbReference type="EMBL" id="UEGS01000001">
    <property type="protein sequence ID" value="SRX83918.1"/>
    <property type="molecule type" value="Genomic_DNA"/>
</dbReference>
<dbReference type="PROSITE" id="PS50977">
    <property type="entry name" value="HTH_TETR_2"/>
    <property type="match status" value="1"/>
</dbReference>
<dbReference type="Pfam" id="PF00440">
    <property type="entry name" value="TetR_N"/>
    <property type="match status" value="1"/>
</dbReference>
<dbReference type="PANTHER" id="PTHR30055:SF234">
    <property type="entry name" value="HTH-TYPE TRANSCRIPTIONAL REGULATOR BETI"/>
    <property type="match status" value="1"/>
</dbReference>
<dbReference type="InterPro" id="IPR050109">
    <property type="entry name" value="HTH-type_TetR-like_transc_reg"/>
</dbReference>
<protein>
    <recommendedName>
        <fullName evidence="5">HTH tetR-type domain-containing protein</fullName>
    </recommendedName>
</protein>
<accession>A0A375YRY2</accession>
<dbReference type="PRINTS" id="PR00455">
    <property type="entry name" value="HTHTETR"/>
</dbReference>
<dbReference type="STRING" id="39692.BST38_17395"/>
<reference evidence="6 7" key="1">
    <citation type="submission" date="2018-05" db="EMBL/GenBank/DDBJ databases">
        <authorList>
            <consortium name="IHU Genomes"/>
        </authorList>
    </citation>
    <scope>NUCLEOTIDE SEQUENCE [LARGE SCALE GENOMIC DNA]</scope>
    <source>
        <strain evidence="6 7">P7335</strain>
    </source>
</reference>
<evidence type="ECO:0000256" key="2">
    <source>
        <dbReference type="ARBA" id="ARBA00023125"/>
    </source>
</evidence>
<sequence>MMAPPVRQTARELRRLQTRERILGAAIAEFQASGMTGADVGAIVSAAGVAHGTFFFHFPSKEHVLLELEQREEARMAAEFARYLGSAHDLASALTKMVVLISGLEQRFGPLLFKELLALHFSPTRPSSDEWSDHPLIVLLVGEIERARGDGEVHPEIDAFYSAAFFLLGIYGVLTTVTRSDIRDAMLANLITTARRGLEAR</sequence>
<evidence type="ECO:0000313" key="6">
    <source>
        <dbReference type="EMBL" id="SRX83918.1"/>
    </source>
</evidence>
<keyword evidence="7" id="KW-1185">Reference proteome</keyword>
<dbReference type="AlphaFoldDB" id="A0A375YRY2"/>
<dbReference type="Proteomes" id="UP000252008">
    <property type="component" value="Unassembled WGS sequence"/>
</dbReference>
<keyword evidence="1" id="KW-0805">Transcription regulation</keyword>
<dbReference type="PANTHER" id="PTHR30055">
    <property type="entry name" value="HTH-TYPE TRANSCRIPTIONAL REGULATOR RUTR"/>
    <property type="match status" value="1"/>
</dbReference>
<keyword evidence="2 4" id="KW-0238">DNA-binding</keyword>
<dbReference type="SUPFAM" id="SSF46689">
    <property type="entry name" value="Homeodomain-like"/>
    <property type="match status" value="1"/>
</dbReference>
<dbReference type="InterPro" id="IPR001647">
    <property type="entry name" value="HTH_TetR"/>
</dbReference>
<dbReference type="Gene3D" id="1.10.357.10">
    <property type="entry name" value="Tetracycline Repressor, domain 2"/>
    <property type="match status" value="1"/>
</dbReference>
<organism evidence="6 7">
    <name type="scientific">Mycolicibacterium parafortuitum</name>
    <name type="common">Mycobacterium parafortuitum</name>
    <dbReference type="NCBI Taxonomy" id="39692"/>
    <lineage>
        <taxon>Bacteria</taxon>
        <taxon>Bacillati</taxon>
        <taxon>Actinomycetota</taxon>
        <taxon>Actinomycetes</taxon>
        <taxon>Mycobacteriales</taxon>
        <taxon>Mycobacteriaceae</taxon>
        <taxon>Mycolicibacterium</taxon>
    </lineage>
</organism>